<dbReference type="AlphaFoldDB" id="A0A4U0PX06"/>
<comment type="caution">
    <text evidence="6">The sequence shown here is derived from an EMBL/GenBank/DDBJ whole genome shotgun (WGS) entry which is preliminary data.</text>
</comment>
<organism evidence="6 7">
    <name type="scientific">Chitiniphilus eburneus</name>
    <dbReference type="NCBI Taxonomy" id="2571148"/>
    <lineage>
        <taxon>Bacteria</taxon>
        <taxon>Pseudomonadati</taxon>
        <taxon>Pseudomonadota</taxon>
        <taxon>Betaproteobacteria</taxon>
        <taxon>Neisseriales</taxon>
        <taxon>Chitinibacteraceae</taxon>
        <taxon>Chitiniphilus</taxon>
    </lineage>
</organism>
<dbReference type="RefSeq" id="WP_026263047.1">
    <property type="nucleotide sequence ID" value="NZ_CP156074.1"/>
</dbReference>
<dbReference type="EMBL" id="SUMF01000012">
    <property type="protein sequence ID" value="TJZ73116.1"/>
    <property type="molecule type" value="Genomic_DNA"/>
</dbReference>
<dbReference type="PROSITE" id="PS00579">
    <property type="entry name" value="RIBOSOMAL_L29"/>
    <property type="match status" value="1"/>
</dbReference>
<dbReference type="InterPro" id="IPR001854">
    <property type="entry name" value="Ribosomal_uL29"/>
</dbReference>
<dbReference type="SUPFAM" id="SSF46561">
    <property type="entry name" value="Ribosomal protein L29 (L29p)"/>
    <property type="match status" value="1"/>
</dbReference>
<evidence type="ECO:0000256" key="1">
    <source>
        <dbReference type="ARBA" id="ARBA00009254"/>
    </source>
</evidence>
<keyword evidence="7" id="KW-1185">Reference proteome</keyword>
<dbReference type="NCBIfam" id="TIGR00012">
    <property type="entry name" value="L29"/>
    <property type="match status" value="1"/>
</dbReference>
<dbReference type="FunFam" id="1.10.287.310:FF:000001">
    <property type="entry name" value="50S ribosomal protein L29"/>
    <property type="match status" value="1"/>
</dbReference>
<name>A0A4U0PX06_9NEIS</name>
<dbReference type="PANTHER" id="PTHR10916">
    <property type="entry name" value="60S RIBOSOMAL PROTEIN L35/50S RIBOSOMAL PROTEIN L29"/>
    <property type="match status" value="1"/>
</dbReference>
<protein>
    <recommendedName>
        <fullName evidence="4 5">Large ribosomal subunit protein uL29</fullName>
    </recommendedName>
</protein>
<dbReference type="InterPro" id="IPR018254">
    <property type="entry name" value="Ribosomal_uL29_CS"/>
</dbReference>
<evidence type="ECO:0000313" key="7">
    <source>
        <dbReference type="Proteomes" id="UP000310016"/>
    </source>
</evidence>
<dbReference type="InterPro" id="IPR036049">
    <property type="entry name" value="Ribosomal_uL29_sf"/>
</dbReference>
<dbReference type="GO" id="GO:0003735">
    <property type="term" value="F:structural constituent of ribosome"/>
    <property type="evidence" value="ECO:0007669"/>
    <property type="project" value="InterPro"/>
</dbReference>
<dbReference type="HAMAP" id="MF_00374">
    <property type="entry name" value="Ribosomal_uL29"/>
    <property type="match status" value="1"/>
</dbReference>
<comment type="similarity">
    <text evidence="1 5">Belongs to the universal ribosomal protein uL29 family.</text>
</comment>
<evidence type="ECO:0000256" key="3">
    <source>
        <dbReference type="ARBA" id="ARBA00023274"/>
    </source>
</evidence>
<dbReference type="OrthoDB" id="9815192at2"/>
<sequence>MKAAELRQKSADELKGELTALLRAQFGLRMQAATGQLAKSSELKRVRKDIARVRTILAQKAA</sequence>
<dbReference type="GO" id="GO:0022625">
    <property type="term" value="C:cytosolic large ribosomal subunit"/>
    <property type="evidence" value="ECO:0007669"/>
    <property type="project" value="TreeGrafter"/>
</dbReference>
<gene>
    <name evidence="5 6" type="primary">rpmC</name>
    <name evidence="6" type="ORF">FAZ21_11740</name>
</gene>
<reference evidence="6 7" key="1">
    <citation type="submission" date="2019-04" db="EMBL/GenBank/DDBJ databases">
        <title>Chitiniphilus eburnea sp. nov., a novel chitinolytic bacterium isolated from aquaculture sludge.</title>
        <authorList>
            <person name="Sheng M."/>
        </authorList>
    </citation>
    <scope>NUCLEOTIDE SEQUENCE [LARGE SCALE GENOMIC DNA]</scope>
    <source>
        <strain evidence="6 7">HX-2-15</strain>
    </source>
</reference>
<proteinExistence type="inferred from homology"/>
<evidence type="ECO:0000313" key="6">
    <source>
        <dbReference type="EMBL" id="TJZ73116.1"/>
    </source>
</evidence>
<dbReference type="GO" id="GO:0006412">
    <property type="term" value="P:translation"/>
    <property type="evidence" value="ECO:0007669"/>
    <property type="project" value="UniProtKB-UniRule"/>
</dbReference>
<dbReference type="PANTHER" id="PTHR10916:SF0">
    <property type="entry name" value="LARGE RIBOSOMAL SUBUNIT PROTEIN UL29C"/>
    <property type="match status" value="1"/>
</dbReference>
<evidence type="ECO:0000256" key="5">
    <source>
        <dbReference type="HAMAP-Rule" id="MF_00374"/>
    </source>
</evidence>
<dbReference type="Pfam" id="PF00831">
    <property type="entry name" value="Ribosomal_L29"/>
    <property type="match status" value="1"/>
</dbReference>
<evidence type="ECO:0000256" key="2">
    <source>
        <dbReference type="ARBA" id="ARBA00022980"/>
    </source>
</evidence>
<dbReference type="CDD" id="cd00427">
    <property type="entry name" value="Ribosomal_L29_HIP"/>
    <property type="match status" value="1"/>
</dbReference>
<keyword evidence="3 5" id="KW-0687">Ribonucleoprotein</keyword>
<accession>A0A4U0PX06</accession>
<dbReference type="Gene3D" id="1.10.287.310">
    <property type="match status" value="1"/>
</dbReference>
<dbReference type="InterPro" id="IPR050063">
    <property type="entry name" value="Ribosomal_protein_uL29"/>
</dbReference>
<keyword evidence="2 5" id="KW-0689">Ribosomal protein</keyword>
<evidence type="ECO:0000256" key="4">
    <source>
        <dbReference type="ARBA" id="ARBA00035204"/>
    </source>
</evidence>
<dbReference type="Proteomes" id="UP000310016">
    <property type="component" value="Unassembled WGS sequence"/>
</dbReference>